<dbReference type="GO" id="GO:0008783">
    <property type="term" value="F:agmatinase activity"/>
    <property type="evidence" value="ECO:0007669"/>
    <property type="project" value="TreeGrafter"/>
</dbReference>
<keyword evidence="2" id="KW-0378">Hydrolase</keyword>
<evidence type="ECO:0000313" key="4">
    <source>
        <dbReference type="EMBL" id="MBP5857511.1"/>
    </source>
</evidence>
<dbReference type="GO" id="GO:0033389">
    <property type="term" value="P:putrescine biosynthetic process from arginine, via agmatine"/>
    <property type="evidence" value="ECO:0007669"/>
    <property type="project" value="TreeGrafter"/>
</dbReference>
<keyword evidence="1" id="KW-0479">Metal-binding</keyword>
<dbReference type="Gene3D" id="3.40.800.10">
    <property type="entry name" value="Ureohydrolase domain"/>
    <property type="match status" value="1"/>
</dbReference>
<dbReference type="PROSITE" id="PS51409">
    <property type="entry name" value="ARGINASE_2"/>
    <property type="match status" value="1"/>
</dbReference>
<dbReference type="PANTHER" id="PTHR11358">
    <property type="entry name" value="ARGINASE/AGMATINASE"/>
    <property type="match status" value="1"/>
</dbReference>
<dbReference type="Proteomes" id="UP000672602">
    <property type="component" value="Unassembled WGS sequence"/>
</dbReference>
<comment type="similarity">
    <text evidence="3">Belongs to the arginase family.</text>
</comment>
<accession>A0A8J7SN97</accession>
<comment type="caution">
    <text evidence="4">The sequence shown here is derived from an EMBL/GenBank/DDBJ whole genome shotgun (WGS) entry which is preliminary data.</text>
</comment>
<dbReference type="PANTHER" id="PTHR11358:SF26">
    <property type="entry name" value="GUANIDINO ACID HYDROLASE, MITOCHONDRIAL"/>
    <property type="match status" value="1"/>
</dbReference>
<protein>
    <submittedName>
        <fullName evidence="4">Arginase family protein</fullName>
    </submittedName>
</protein>
<keyword evidence="5" id="KW-1185">Reference proteome</keyword>
<dbReference type="AlphaFoldDB" id="A0A8J7SN97"/>
<organism evidence="4 5">
    <name type="scientific">Marivibrio halodurans</name>
    <dbReference type="NCBI Taxonomy" id="2039722"/>
    <lineage>
        <taxon>Bacteria</taxon>
        <taxon>Pseudomonadati</taxon>
        <taxon>Pseudomonadota</taxon>
        <taxon>Alphaproteobacteria</taxon>
        <taxon>Rhodospirillales</taxon>
        <taxon>Rhodospirillaceae</taxon>
        <taxon>Marivibrio</taxon>
    </lineage>
</organism>
<proteinExistence type="inferred from homology"/>
<name>A0A8J7SN97_9PROT</name>
<gene>
    <name evidence="4" type="ORF">KAJ83_10865</name>
</gene>
<dbReference type="Pfam" id="PF00491">
    <property type="entry name" value="Arginase"/>
    <property type="match status" value="1"/>
</dbReference>
<dbReference type="PIRSF" id="PIRSF036979">
    <property type="entry name" value="Arginase"/>
    <property type="match status" value="1"/>
</dbReference>
<dbReference type="SUPFAM" id="SSF52768">
    <property type="entry name" value="Arginase/deacetylase"/>
    <property type="match status" value="1"/>
</dbReference>
<dbReference type="GO" id="GO:0046872">
    <property type="term" value="F:metal ion binding"/>
    <property type="evidence" value="ECO:0007669"/>
    <property type="project" value="UniProtKB-KW"/>
</dbReference>
<evidence type="ECO:0000256" key="3">
    <source>
        <dbReference type="PROSITE-ProRule" id="PRU00742"/>
    </source>
</evidence>
<sequence length="307" mass="32024">MTSDDPVLNPAGTFMGVPAAGSVRAGQAAIIGMPFDCGTHPTRIGARQGPAAIRAQSGLLRPFYPPLSDSDVLRELSVVDIGDVRVSSGDVEGAFPQIERAIDAVVGVGAYPVTMGGDGAVTLPQLRGVHRHHSDLVVLHIDAHTDSYDTPGYNTGSTFTRAAEERVVDPTGSFHIGARGSLPAPGVYAYTRSLGYNLVPGEELRRRGEEAVLSQVRETVAGRPVYLCFDMDYIDPSAAPGVATPTWGGPDAEAALRLLHGLAGLNLVAVDVNTVSPPHDVGGMTACLAAHVMLASLHLVALGRHDS</sequence>
<dbReference type="InterPro" id="IPR023696">
    <property type="entry name" value="Ureohydrolase_dom_sf"/>
</dbReference>
<dbReference type="RefSeq" id="WP_210682093.1">
    <property type="nucleotide sequence ID" value="NZ_JAGMWN010000004.1"/>
</dbReference>
<evidence type="ECO:0000313" key="5">
    <source>
        <dbReference type="Proteomes" id="UP000672602"/>
    </source>
</evidence>
<evidence type="ECO:0000256" key="2">
    <source>
        <dbReference type="ARBA" id="ARBA00022801"/>
    </source>
</evidence>
<reference evidence="4" key="1">
    <citation type="submission" date="2021-04" db="EMBL/GenBank/DDBJ databases">
        <authorList>
            <person name="Zhang D.-C."/>
        </authorList>
    </citation>
    <scope>NUCLEOTIDE SEQUENCE</scope>
    <source>
        <strain evidence="4">CGMCC 1.15697</strain>
    </source>
</reference>
<evidence type="ECO:0000256" key="1">
    <source>
        <dbReference type="ARBA" id="ARBA00022723"/>
    </source>
</evidence>
<dbReference type="EMBL" id="JAGMWN010000004">
    <property type="protein sequence ID" value="MBP5857511.1"/>
    <property type="molecule type" value="Genomic_DNA"/>
</dbReference>
<dbReference type="InterPro" id="IPR006035">
    <property type="entry name" value="Ureohydrolase"/>
</dbReference>